<dbReference type="EMBL" id="JAUKUD010000001">
    <property type="protein sequence ID" value="KAK0753999.1"/>
    <property type="molecule type" value="Genomic_DNA"/>
</dbReference>
<comment type="caution">
    <text evidence="2">The sequence shown here is derived from an EMBL/GenBank/DDBJ whole genome shotgun (WGS) entry which is preliminary data.</text>
</comment>
<dbReference type="AlphaFoldDB" id="A0AA40FA14"/>
<evidence type="ECO:0000313" key="2">
    <source>
        <dbReference type="EMBL" id="KAK0753999.1"/>
    </source>
</evidence>
<organism evidence="2 3">
    <name type="scientific">Schizothecium vesticola</name>
    <dbReference type="NCBI Taxonomy" id="314040"/>
    <lineage>
        <taxon>Eukaryota</taxon>
        <taxon>Fungi</taxon>
        <taxon>Dikarya</taxon>
        <taxon>Ascomycota</taxon>
        <taxon>Pezizomycotina</taxon>
        <taxon>Sordariomycetes</taxon>
        <taxon>Sordariomycetidae</taxon>
        <taxon>Sordariales</taxon>
        <taxon>Schizotheciaceae</taxon>
        <taxon>Schizothecium</taxon>
    </lineage>
</organism>
<protein>
    <submittedName>
        <fullName evidence="2">Uncharacterized protein</fullName>
    </submittedName>
</protein>
<reference evidence="2" key="1">
    <citation type="submission" date="2023-06" db="EMBL/GenBank/DDBJ databases">
        <title>Genome-scale phylogeny and comparative genomics of the fungal order Sordariales.</title>
        <authorList>
            <consortium name="Lawrence Berkeley National Laboratory"/>
            <person name="Hensen N."/>
            <person name="Bonometti L."/>
            <person name="Westerberg I."/>
            <person name="Brannstrom I.O."/>
            <person name="Guillou S."/>
            <person name="Cros-Aarteil S."/>
            <person name="Calhoun S."/>
            <person name="Haridas S."/>
            <person name="Kuo A."/>
            <person name="Mondo S."/>
            <person name="Pangilinan J."/>
            <person name="Riley R."/>
            <person name="LaButti K."/>
            <person name="Andreopoulos B."/>
            <person name="Lipzen A."/>
            <person name="Chen C."/>
            <person name="Yanf M."/>
            <person name="Daum C."/>
            <person name="Ng V."/>
            <person name="Clum A."/>
            <person name="Steindorff A."/>
            <person name="Ohm R."/>
            <person name="Martin F."/>
            <person name="Silar P."/>
            <person name="Natvig D."/>
            <person name="Lalanne C."/>
            <person name="Gautier V."/>
            <person name="Ament-velasquez S.L."/>
            <person name="Kruys A."/>
            <person name="Hutchinson M.I."/>
            <person name="Powell A.J."/>
            <person name="Barry K."/>
            <person name="Miller A.N."/>
            <person name="Grigoriev I.V."/>
            <person name="Debuchy R."/>
            <person name="Gladieux P."/>
            <person name="Thoren M.H."/>
            <person name="Johannesson H."/>
        </authorList>
    </citation>
    <scope>NUCLEOTIDE SEQUENCE</scope>
    <source>
        <strain evidence="2">SMH3187-1</strain>
    </source>
</reference>
<dbReference type="Proteomes" id="UP001172155">
    <property type="component" value="Unassembled WGS sequence"/>
</dbReference>
<evidence type="ECO:0000313" key="3">
    <source>
        <dbReference type="Proteomes" id="UP001172155"/>
    </source>
</evidence>
<proteinExistence type="predicted"/>
<feature type="region of interest" description="Disordered" evidence="1">
    <location>
        <begin position="17"/>
        <end position="77"/>
    </location>
</feature>
<name>A0AA40FA14_9PEZI</name>
<gene>
    <name evidence="2" type="ORF">B0T18DRAFT_26734</name>
</gene>
<keyword evidence="3" id="KW-1185">Reference proteome</keyword>
<accession>A0AA40FA14</accession>
<sequence>MQRLLCRIQRFQGLADRRRGAHSSWRGSRVGSVEPVPAGPLPTDADEPCCKTGPRPAKTRGWQPAAGPRAHGTNQLHPSLLSAPAARATANRRGIPGSGQQCLCSCACAWLDPRGMMMMTVAPLFW</sequence>
<evidence type="ECO:0000256" key="1">
    <source>
        <dbReference type="SAM" id="MobiDB-lite"/>
    </source>
</evidence>